<evidence type="ECO:0000256" key="7">
    <source>
        <dbReference type="SAM" id="MobiDB-lite"/>
    </source>
</evidence>
<dbReference type="InterPro" id="IPR000719">
    <property type="entry name" value="Prot_kinase_dom"/>
</dbReference>
<protein>
    <recommendedName>
        <fullName evidence="1">non-specific serine/threonine protein kinase</fullName>
        <ecNumber evidence="1">2.7.11.1</ecNumber>
    </recommendedName>
</protein>
<dbReference type="EMBL" id="SIJK02000019">
    <property type="protein sequence ID" value="MBP1466467.1"/>
    <property type="molecule type" value="Genomic_DNA"/>
</dbReference>
<dbReference type="PROSITE" id="PS00109">
    <property type="entry name" value="PROTEIN_KINASE_TYR"/>
    <property type="match status" value="1"/>
</dbReference>
<name>A0ABS4DAK4_9CHLR</name>
<dbReference type="RefSeq" id="WP_167857372.1">
    <property type="nucleotide sequence ID" value="NZ_SIJK02000019.1"/>
</dbReference>
<keyword evidence="8" id="KW-1133">Transmembrane helix</keyword>
<evidence type="ECO:0000313" key="11">
    <source>
        <dbReference type="Proteomes" id="UP001193081"/>
    </source>
</evidence>
<dbReference type="EC" id="2.7.11.1" evidence="1"/>
<evidence type="ECO:0000256" key="1">
    <source>
        <dbReference type="ARBA" id="ARBA00012513"/>
    </source>
</evidence>
<dbReference type="CDD" id="cd14014">
    <property type="entry name" value="STKc_PknB_like"/>
    <property type="match status" value="1"/>
</dbReference>
<keyword evidence="5 6" id="KW-0067">ATP-binding</keyword>
<feature type="compositionally biased region" description="Low complexity" evidence="7">
    <location>
        <begin position="443"/>
        <end position="470"/>
    </location>
</feature>
<dbReference type="InterPro" id="IPR008266">
    <property type="entry name" value="Tyr_kinase_AS"/>
</dbReference>
<keyword evidence="8" id="KW-0812">Transmembrane</keyword>
<evidence type="ECO:0000256" key="3">
    <source>
        <dbReference type="ARBA" id="ARBA00022741"/>
    </source>
</evidence>
<dbReference type="SUPFAM" id="SSF56112">
    <property type="entry name" value="Protein kinase-like (PK-like)"/>
    <property type="match status" value="1"/>
</dbReference>
<feature type="region of interest" description="Disordered" evidence="7">
    <location>
        <begin position="440"/>
        <end position="470"/>
    </location>
</feature>
<keyword evidence="2" id="KW-0808">Transferase</keyword>
<feature type="transmembrane region" description="Helical" evidence="8">
    <location>
        <begin position="622"/>
        <end position="643"/>
    </location>
</feature>
<dbReference type="GO" id="GO:0016301">
    <property type="term" value="F:kinase activity"/>
    <property type="evidence" value="ECO:0007669"/>
    <property type="project" value="UniProtKB-KW"/>
</dbReference>
<dbReference type="InterPro" id="IPR017441">
    <property type="entry name" value="Protein_kinase_ATP_BS"/>
</dbReference>
<organism evidence="10 11">
    <name type="scientific">Candidatus Chloroploca mongolica</name>
    <dbReference type="NCBI Taxonomy" id="2528176"/>
    <lineage>
        <taxon>Bacteria</taxon>
        <taxon>Bacillati</taxon>
        <taxon>Chloroflexota</taxon>
        <taxon>Chloroflexia</taxon>
        <taxon>Chloroflexales</taxon>
        <taxon>Chloroflexineae</taxon>
        <taxon>Oscillochloridaceae</taxon>
        <taxon>Candidatus Chloroploca</taxon>
    </lineage>
</organism>
<keyword evidence="3 6" id="KW-0547">Nucleotide-binding</keyword>
<evidence type="ECO:0000256" key="5">
    <source>
        <dbReference type="ARBA" id="ARBA00022840"/>
    </source>
</evidence>
<dbReference type="PROSITE" id="PS00107">
    <property type="entry name" value="PROTEIN_KINASE_ATP"/>
    <property type="match status" value="1"/>
</dbReference>
<dbReference type="PROSITE" id="PS50011">
    <property type="entry name" value="PROTEIN_KINASE_DOM"/>
    <property type="match status" value="1"/>
</dbReference>
<dbReference type="PANTHER" id="PTHR43289">
    <property type="entry name" value="MITOGEN-ACTIVATED PROTEIN KINASE KINASE KINASE 20-RELATED"/>
    <property type="match status" value="1"/>
</dbReference>
<evidence type="ECO:0000259" key="9">
    <source>
        <dbReference type="PROSITE" id="PS50011"/>
    </source>
</evidence>
<evidence type="ECO:0000256" key="2">
    <source>
        <dbReference type="ARBA" id="ARBA00022679"/>
    </source>
</evidence>
<evidence type="ECO:0000256" key="6">
    <source>
        <dbReference type="PROSITE-ProRule" id="PRU10141"/>
    </source>
</evidence>
<keyword evidence="4 10" id="KW-0418">Kinase</keyword>
<dbReference type="Gene3D" id="1.10.510.10">
    <property type="entry name" value="Transferase(Phosphotransferase) domain 1"/>
    <property type="match status" value="1"/>
</dbReference>
<accession>A0ABS4DAK4</accession>
<sequence length="644" mass="72818">MVRIIGRGASSEVWMARHVEIHDHIMAVKLLMSHEPELIERFQREARIAARLHHPHIVQFYDFGQTPPLFYAVMEYIQGLSLREVIERRGALPLTEAVRIFKQIAEALDYAHSLRIVHRDVSPGNILIEETTRRAVLTDFGIARDAIHPITVSNAIMGTPYYLSPEHLDSATRVTHLSDLFCLGIIFYQLLCGQVPWVQSGRNPEQPDFSTLIPLSERGIEGIPRGMDEVLGTLLAHDPTQRFGSGSAAIHALEQLLKRHETETQVLNIGMLPAESLVELEASGVEPNVVEQVLGNELKRPVLERAHRRANELMNEVVVKALLDHWSAQDRLRGRPLLGRLARMHRIASHNVYFYQLQVLYERRVAGEDEEEPDLVGEAFPLEREIERWKVTLDEPQVFADHAGERRTLPGSTRVINCPNCKSRGLLVCKRCQGKQRIYIPRPTTTPSSAQGTAAGSSASGTGTTTTPEPQQILISCPDCDGRGSLTCPQCEGATRLIQRKTFHWSRNARRFDAQDDLPLVDETWLARTCQAEPIYQQRQAGGFHSTWQLIEPVAEIMHQAEAQLDTDTRIVLSELSISLIPVTDVLFDLGNTDEDSLYRLSIYGFENLIPPDWRFFNWERVIYLLFIVILVVLVGVFAFFALI</sequence>
<dbReference type="InterPro" id="IPR011009">
    <property type="entry name" value="Kinase-like_dom_sf"/>
</dbReference>
<evidence type="ECO:0000256" key="4">
    <source>
        <dbReference type="ARBA" id="ARBA00022777"/>
    </source>
</evidence>
<gene>
    <name evidence="10" type="ORF">EYB53_012200</name>
</gene>
<dbReference type="Proteomes" id="UP001193081">
    <property type="component" value="Unassembled WGS sequence"/>
</dbReference>
<keyword evidence="8" id="KW-0472">Membrane</keyword>
<evidence type="ECO:0000313" key="10">
    <source>
        <dbReference type="EMBL" id="MBP1466467.1"/>
    </source>
</evidence>
<dbReference type="PANTHER" id="PTHR43289:SF6">
    <property type="entry name" value="SERINE_THREONINE-PROTEIN KINASE NEKL-3"/>
    <property type="match status" value="1"/>
</dbReference>
<dbReference type="Pfam" id="PF00069">
    <property type="entry name" value="Pkinase"/>
    <property type="match status" value="1"/>
</dbReference>
<evidence type="ECO:0000256" key="8">
    <source>
        <dbReference type="SAM" id="Phobius"/>
    </source>
</evidence>
<reference evidence="10 11" key="1">
    <citation type="submission" date="2021-03" db="EMBL/GenBank/DDBJ databases">
        <authorList>
            <person name="Grouzdev D.S."/>
        </authorList>
    </citation>
    <scope>NUCLEOTIDE SEQUENCE [LARGE SCALE GENOMIC DNA]</scope>
    <source>
        <strain evidence="10 11">M50-1</strain>
    </source>
</reference>
<proteinExistence type="predicted"/>
<feature type="domain" description="Protein kinase" evidence="9">
    <location>
        <begin position="1"/>
        <end position="254"/>
    </location>
</feature>
<feature type="binding site" evidence="6">
    <location>
        <position position="29"/>
    </location>
    <ligand>
        <name>ATP</name>
        <dbReference type="ChEBI" id="CHEBI:30616"/>
    </ligand>
</feature>
<comment type="caution">
    <text evidence="10">The sequence shown here is derived from an EMBL/GenBank/DDBJ whole genome shotgun (WGS) entry which is preliminary data.</text>
</comment>
<keyword evidence="11" id="KW-1185">Reference proteome</keyword>